<organism evidence="1 2">
    <name type="scientific">Neptunomonas antarctica</name>
    <dbReference type="NCBI Taxonomy" id="619304"/>
    <lineage>
        <taxon>Bacteria</taxon>
        <taxon>Pseudomonadati</taxon>
        <taxon>Pseudomonadota</taxon>
        <taxon>Gammaproteobacteria</taxon>
        <taxon>Oceanospirillales</taxon>
        <taxon>Oceanospirillaceae</taxon>
        <taxon>Neptunomonas</taxon>
    </lineage>
</organism>
<evidence type="ECO:0000313" key="1">
    <source>
        <dbReference type="EMBL" id="SIS52864.1"/>
    </source>
</evidence>
<proteinExistence type="predicted"/>
<keyword evidence="2" id="KW-1185">Reference proteome</keyword>
<dbReference type="Pfam" id="PF06754">
    <property type="entry name" value="PhnG"/>
    <property type="match status" value="1"/>
</dbReference>
<name>A0A1N7JUI2_9GAMM</name>
<reference evidence="2" key="1">
    <citation type="submission" date="2017-01" db="EMBL/GenBank/DDBJ databases">
        <authorList>
            <person name="Varghese N."/>
            <person name="Submissions S."/>
        </authorList>
    </citation>
    <scope>NUCLEOTIDE SEQUENCE [LARGE SCALE GENOMIC DNA]</scope>
    <source>
        <strain evidence="2">DSM 22306</strain>
    </source>
</reference>
<dbReference type="OrthoDB" id="530475at2"/>
<dbReference type="GO" id="GO:0015716">
    <property type="term" value="P:organic phosphonate transport"/>
    <property type="evidence" value="ECO:0007669"/>
    <property type="project" value="InterPro"/>
</dbReference>
<evidence type="ECO:0000313" key="2">
    <source>
        <dbReference type="Proteomes" id="UP000185999"/>
    </source>
</evidence>
<dbReference type="NCBIfam" id="TIGR03293">
    <property type="entry name" value="PhnG_redo"/>
    <property type="match status" value="1"/>
</dbReference>
<gene>
    <name evidence="1" type="ORF">SAMN05421760_1029</name>
</gene>
<dbReference type="GO" id="GO:0019634">
    <property type="term" value="P:organic phosphonate metabolic process"/>
    <property type="evidence" value="ECO:0007669"/>
    <property type="project" value="InterPro"/>
</dbReference>
<dbReference type="InterPro" id="IPR009609">
    <property type="entry name" value="Phosphonate_metab_PhnG"/>
</dbReference>
<accession>A0A1N7JUI2</accession>
<dbReference type="STRING" id="619304.SAMN05421760_1029"/>
<dbReference type="AlphaFoldDB" id="A0A1N7JUI2"/>
<sequence length="161" mass="18077">MEHTPLKERSNTVNYQLNDRQRWMSVMAKSSGELLHNLSDSLIDTAQFETIRAPEVGLTQVRARMGGTGSQFNLGDMTITRCVVRSIAGHYGYSYIAGRNKAHALRAAELDALLQSSNNGSTIRQQVIELLEEQLMREQQQKTAETSTTKVNFFTLVRGED</sequence>
<dbReference type="EMBL" id="FTOE01000002">
    <property type="protein sequence ID" value="SIS52864.1"/>
    <property type="molecule type" value="Genomic_DNA"/>
</dbReference>
<dbReference type="RefSeq" id="WP_054340866.1">
    <property type="nucleotide sequence ID" value="NZ_FTOE01000002.1"/>
</dbReference>
<protein>
    <submittedName>
        <fullName evidence="1">Methylphosphonate degradation complex, subunit phnG</fullName>
    </submittedName>
</protein>
<dbReference type="Proteomes" id="UP000185999">
    <property type="component" value="Unassembled WGS sequence"/>
</dbReference>